<feature type="compositionally biased region" description="Polar residues" evidence="1">
    <location>
        <begin position="584"/>
        <end position="594"/>
    </location>
</feature>
<evidence type="ECO:0000259" key="2">
    <source>
        <dbReference type="PROSITE" id="PS50172"/>
    </source>
</evidence>
<dbReference type="EMBL" id="SZYD01000017">
    <property type="protein sequence ID" value="KAD3068188.1"/>
    <property type="molecule type" value="Genomic_DNA"/>
</dbReference>
<dbReference type="CDD" id="cd17731">
    <property type="entry name" value="BRCT_TopBP1_rpt2_like"/>
    <property type="match status" value="1"/>
</dbReference>
<dbReference type="SUPFAM" id="SSF52113">
    <property type="entry name" value="BRCT domain"/>
    <property type="match status" value="2"/>
</dbReference>
<dbReference type="Pfam" id="PF00533">
    <property type="entry name" value="BRCT"/>
    <property type="match status" value="1"/>
</dbReference>
<evidence type="ECO:0000256" key="1">
    <source>
        <dbReference type="SAM" id="MobiDB-lite"/>
    </source>
</evidence>
<organism evidence="3 4">
    <name type="scientific">Mikania micrantha</name>
    <name type="common">bitter vine</name>
    <dbReference type="NCBI Taxonomy" id="192012"/>
    <lineage>
        <taxon>Eukaryota</taxon>
        <taxon>Viridiplantae</taxon>
        <taxon>Streptophyta</taxon>
        <taxon>Embryophyta</taxon>
        <taxon>Tracheophyta</taxon>
        <taxon>Spermatophyta</taxon>
        <taxon>Magnoliopsida</taxon>
        <taxon>eudicotyledons</taxon>
        <taxon>Gunneridae</taxon>
        <taxon>Pentapetalae</taxon>
        <taxon>asterids</taxon>
        <taxon>campanulids</taxon>
        <taxon>Asterales</taxon>
        <taxon>Asteraceae</taxon>
        <taxon>Asteroideae</taxon>
        <taxon>Heliantheae alliance</taxon>
        <taxon>Eupatorieae</taxon>
        <taxon>Mikania</taxon>
    </lineage>
</organism>
<dbReference type="Gene3D" id="3.40.50.10190">
    <property type="entry name" value="BRCT domain"/>
    <property type="match status" value="1"/>
</dbReference>
<dbReference type="InterPro" id="IPR059215">
    <property type="entry name" value="BRCT2_TopBP1-like"/>
</dbReference>
<dbReference type="PANTHER" id="PTHR47576">
    <property type="entry name" value="BRCT DOMAIN DNA REPAIR PROTEIN-RELATED"/>
    <property type="match status" value="1"/>
</dbReference>
<accession>A0A5N6M330</accession>
<dbReference type="OrthoDB" id="251770at2759"/>
<feature type="domain" description="BRCT" evidence="2">
    <location>
        <begin position="41"/>
        <end position="144"/>
    </location>
</feature>
<protein>
    <recommendedName>
        <fullName evidence="2">BRCT domain-containing protein</fullName>
    </recommendedName>
</protein>
<dbReference type="PROSITE" id="PS50172">
    <property type="entry name" value="BRCT"/>
    <property type="match status" value="2"/>
</dbReference>
<dbReference type="AlphaFoldDB" id="A0A5N6M330"/>
<reference evidence="3 4" key="1">
    <citation type="submission" date="2019-05" db="EMBL/GenBank/DDBJ databases">
        <title>Mikania micrantha, genome provides insights into the molecular mechanism of rapid growth.</title>
        <authorList>
            <person name="Liu B."/>
        </authorList>
    </citation>
    <scope>NUCLEOTIDE SEQUENCE [LARGE SCALE GENOMIC DNA]</scope>
    <source>
        <strain evidence="3">NLD-2019</strain>
        <tissue evidence="3">Leaf</tissue>
    </source>
</reference>
<evidence type="ECO:0000313" key="3">
    <source>
        <dbReference type="EMBL" id="KAD3068188.1"/>
    </source>
</evidence>
<dbReference type="SMART" id="SM00292">
    <property type="entry name" value="BRCT"/>
    <property type="match status" value="2"/>
</dbReference>
<dbReference type="InterPro" id="IPR036420">
    <property type="entry name" value="BRCT_dom_sf"/>
</dbReference>
<name>A0A5N6M330_9ASTR</name>
<dbReference type="Proteomes" id="UP000326396">
    <property type="component" value="Linkage Group LG7"/>
</dbReference>
<proteinExistence type="predicted"/>
<dbReference type="InterPro" id="IPR001357">
    <property type="entry name" value="BRCT_dom"/>
</dbReference>
<comment type="caution">
    <text evidence="3">The sequence shown here is derived from an EMBL/GenBank/DDBJ whole genome shotgun (WGS) entry which is preliminary data.</text>
</comment>
<gene>
    <name evidence="3" type="ORF">E3N88_36068</name>
</gene>
<evidence type="ECO:0000313" key="4">
    <source>
        <dbReference type="Proteomes" id="UP000326396"/>
    </source>
</evidence>
<sequence length="639" mass="71362">MVGSGRMKVITTKGCSKMYADVSCTVGSDSFKGFQPPRSSTSNSPFSGLVISVPGLSKEARKQVMDATERLGGQFSPHYHPQCTHLVVQISFSIFNLIFIFSLELKSEFVSKHGAKDGIFIVTLGWFVDSVRRNARLNESLYGVKSHGENHMVKNNLNRIGRGNTCLPDAMAENVKQCNLIPRSRLHSSEEQKRRGSIFSGQTFYVDLDVSAELRNKVIEAATKEGAMVINKWLVGHDASHVVCDGSSILKYLGHSSNLVTPQWVLKTVKEIRSQRLVHLSADLSRRVGMMLRNVPSNNRADVSQNEHHYNKKSSHKENQRIVILAKEMVRNRRGSHMQLAGQILIKPLARGILLDSINWTISEPPSTASICVDSYSLDDTNESIKGSDACFVNFLLPLSEREKSELVFENHFITILFPVDQFNEMGPSSRTFFSDTGFKCTQLLDHIYSFYQENMSTSEIQLAIHTDSRHADKLRFMYSSKEAAECGFLKVKRIDFLGSQRVFKMLKLVPGNYGNNVYELLTGLPSAVKLQLAVNRLRCVNHFIEANSGRGGQRPISHQQLMNGQDPMNGQLVNGHIHVDGHQPTNGQHITNDQPPAAASQQVAPQLHVINIYIVALSEALIHRSLPMAMKVVIQLKP</sequence>
<dbReference type="PANTHER" id="PTHR47576:SF3">
    <property type="entry name" value="BRCT DOMAIN-CONTAINING PROTEIN"/>
    <property type="match status" value="1"/>
</dbReference>
<feature type="domain" description="BRCT" evidence="2">
    <location>
        <begin position="194"/>
        <end position="271"/>
    </location>
</feature>
<feature type="region of interest" description="Disordered" evidence="1">
    <location>
        <begin position="580"/>
        <end position="599"/>
    </location>
</feature>
<keyword evidence="4" id="KW-1185">Reference proteome</keyword>